<dbReference type="OrthoDB" id="3391636at2759"/>
<keyword evidence="3" id="KW-1185">Reference proteome</keyword>
<evidence type="ECO:0000256" key="1">
    <source>
        <dbReference type="SAM" id="SignalP"/>
    </source>
</evidence>
<dbReference type="RefSeq" id="XP_009268359.1">
    <property type="nucleotide sequence ID" value="XM_009270084.1"/>
</dbReference>
<sequence>MKLSIFVASAAIASAAAVPVARETQAVPDLLQNLGLTQDQQSVLGNLLKDLGLVPQDLSSSKREAAISEIQAGL</sequence>
<dbReference type="EMBL" id="KE007233">
    <property type="protein sequence ID" value="EOR00646.1"/>
    <property type="molecule type" value="Genomic_DNA"/>
</dbReference>
<evidence type="ECO:0000313" key="3">
    <source>
        <dbReference type="Proteomes" id="UP000014064"/>
    </source>
</evidence>
<evidence type="ECO:0000313" key="2">
    <source>
        <dbReference type="EMBL" id="EOR00646.1"/>
    </source>
</evidence>
<keyword evidence="1" id="KW-0732">Signal</keyword>
<accession>R9AKN7</accession>
<proteinExistence type="predicted"/>
<reference evidence="3" key="1">
    <citation type="journal article" date="2013" name="BMC Genomics">
        <title>Genome and transcriptome sequencing of the halophilic fungus Wallemia ichthyophaga: haloadaptations present and absent.</title>
        <authorList>
            <person name="Zajc J."/>
            <person name="Liu Y."/>
            <person name="Dai W."/>
            <person name="Yang Z."/>
            <person name="Hu J."/>
            <person name="Gostincar C."/>
            <person name="Gunde-Cimerman N."/>
        </authorList>
    </citation>
    <scope>NUCLEOTIDE SEQUENCE [LARGE SCALE GENOMIC DNA]</scope>
    <source>
        <strain evidence="3">EXF-994 / CBS 113033</strain>
    </source>
</reference>
<dbReference type="AlphaFoldDB" id="R9AKN7"/>
<feature type="chain" id="PRO_5004470566" evidence="1">
    <location>
        <begin position="18"/>
        <end position="74"/>
    </location>
</feature>
<protein>
    <submittedName>
        <fullName evidence="2">Uncharacterized protein</fullName>
    </submittedName>
</protein>
<feature type="signal peptide" evidence="1">
    <location>
        <begin position="1"/>
        <end position="17"/>
    </location>
</feature>
<organism evidence="2 3">
    <name type="scientific">Wallemia ichthyophaga (strain EXF-994 / CBS 113033)</name>
    <dbReference type="NCBI Taxonomy" id="1299270"/>
    <lineage>
        <taxon>Eukaryota</taxon>
        <taxon>Fungi</taxon>
        <taxon>Dikarya</taxon>
        <taxon>Basidiomycota</taxon>
        <taxon>Wallemiomycotina</taxon>
        <taxon>Wallemiomycetes</taxon>
        <taxon>Wallemiales</taxon>
        <taxon>Wallemiaceae</taxon>
        <taxon>Wallemia</taxon>
    </lineage>
</organism>
<name>R9AKN7_WALI9</name>
<dbReference type="HOGENOM" id="CLU_176484_0_0_1"/>
<dbReference type="KEGG" id="wic:J056_000456"/>
<dbReference type="Proteomes" id="UP000014064">
    <property type="component" value="Unassembled WGS sequence"/>
</dbReference>
<dbReference type="GeneID" id="20373408"/>
<gene>
    <name evidence="2" type="ORF">J056_000456</name>
</gene>